<protein>
    <recommendedName>
        <fullName evidence="3">Heterokaryon incompatibility domain-containing protein</fullName>
    </recommendedName>
</protein>
<accession>A0ABR4E9F9</accession>
<dbReference type="PANTHER" id="PTHR39596:SF2">
    <property type="entry name" value="HET DOMAIN PROTEIN (AFU_ORTHOLOGUE AFUA_1G17550)-RELATED"/>
    <property type="match status" value="1"/>
</dbReference>
<name>A0ABR4E9F9_9PEZI</name>
<comment type="caution">
    <text evidence="1">The sequence shown here is derived from an EMBL/GenBank/DDBJ whole genome shotgun (WGS) entry which is preliminary data.</text>
</comment>
<evidence type="ECO:0000313" key="1">
    <source>
        <dbReference type="EMBL" id="KAL2279067.1"/>
    </source>
</evidence>
<evidence type="ECO:0008006" key="3">
    <source>
        <dbReference type="Google" id="ProtNLM"/>
    </source>
</evidence>
<organism evidence="1 2">
    <name type="scientific">Diaporthe vaccinii</name>
    <dbReference type="NCBI Taxonomy" id="105482"/>
    <lineage>
        <taxon>Eukaryota</taxon>
        <taxon>Fungi</taxon>
        <taxon>Dikarya</taxon>
        <taxon>Ascomycota</taxon>
        <taxon>Pezizomycotina</taxon>
        <taxon>Sordariomycetes</taxon>
        <taxon>Sordariomycetidae</taxon>
        <taxon>Diaporthales</taxon>
        <taxon>Diaporthaceae</taxon>
        <taxon>Diaporthe</taxon>
        <taxon>Diaporthe eres species complex</taxon>
    </lineage>
</organism>
<sequence>METMMTAGAHRDSKRIVDRHKECTKDECVAKTLNSSSDYSPLCVPGCRYQNQPDGREMVGPNMAAVRQILESEGSHHGPDTPVLQFSNDDSEDQVGLTVEALPKSRNARFFATISHVWSDGWGNDKENKLHNCQLKFIRRQLKRVNNGEDVDFWMDTLLVPVKKNMNQEEQDIKKKAIGQIFQVFKQSTYTVVLDNGLCSMDEPKDNPGQTAMTILASSWMRRLWTLQEAFLSRQLHFAFLERKHNWQNLISYDSLNDKLGNLIENEFKSPLTSTVRNMLSQNIMDMSDRGDSQTTEKAAFWIASVWSAARWRVSRRYYNKQPCT</sequence>
<dbReference type="PANTHER" id="PTHR39596">
    <property type="match status" value="1"/>
</dbReference>
<proteinExistence type="predicted"/>
<reference evidence="1 2" key="1">
    <citation type="submission" date="2024-03" db="EMBL/GenBank/DDBJ databases">
        <title>A high-quality draft genome sequence of Diaporthe vaccinii, a causative agent of upright dieback and viscid rot disease in cranberry plants.</title>
        <authorList>
            <person name="Sarrasin M."/>
            <person name="Lang B.F."/>
            <person name="Burger G."/>
        </authorList>
    </citation>
    <scope>NUCLEOTIDE SEQUENCE [LARGE SCALE GENOMIC DNA]</scope>
    <source>
        <strain evidence="1 2">IS7</strain>
    </source>
</reference>
<keyword evidence="2" id="KW-1185">Reference proteome</keyword>
<dbReference type="Proteomes" id="UP001600888">
    <property type="component" value="Unassembled WGS sequence"/>
</dbReference>
<dbReference type="EMBL" id="JBAWTH010000079">
    <property type="protein sequence ID" value="KAL2279067.1"/>
    <property type="molecule type" value="Genomic_DNA"/>
</dbReference>
<gene>
    <name evidence="1" type="ORF">FJTKL_13644</name>
</gene>
<evidence type="ECO:0000313" key="2">
    <source>
        <dbReference type="Proteomes" id="UP001600888"/>
    </source>
</evidence>